<keyword evidence="8" id="KW-1185">Reference proteome</keyword>
<accession>A0A8K0MHH1</accession>
<dbReference type="Gene3D" id="3.40.50.620">
    <property type="entry name" value="HUPs"/>
    <property type="match status" value="1"/>
</dbReference>
<dbReference type="InterPro" id="IPR014729">
    <property type="entry name" value="Rossmann-like_a/b/a_fold"/>
</dbReference>
<sequence>MVLSTILFGKPAFTNLICNGLVLAEDGRNMSKNFLLFVSPAGTASLKLLMRYPL</sequence>
<keyword evidence="5" id="KW-0030">Aminoacyl-tRNA synthetase</keyword>
<dbReference type="Pfam" id="PF00133">
    <property type="entry name" value="tRNA-synt_1"/>
    <property type="match status" value="1"/>
</dbReference>
<dbReference type="SUPFAM" id="SSF52374">
    <property type="entry name" value="Nucleotidylyl transferase"/>
    <property type="match status" value="1"/>
</dbReference>
<proteinExistence type="predicted"/>
<reference evidence="7" key="1">
    <citation type="submission" date="2020-03" db="EMBL/GenBank/DDBJ databases">
        <title>A high-quality chromosome-level genome assembly of a woody plant with both climbing and erect habits, Rhamnella rubrinervis.</title>
        <authorList>
            <person name="Lu Z."/>
            <person name="Yang Y."/>
            <person name="Zhu X."/>
            <person name="Sun Y."/>
        </authorList>
    </citation>
    <scope>NUCLEOTIDE SEQUENCE</scope>
    <source>
        <strain evidence="7">BYM</strain>
        <tissue evidence="7">Leaf</tissue>
    </source>
</reference>
<dbReference type="GO" id="GO:0005524">
    <property type="term" value="F:ATP binding"/>
    <property type="evidence" value="ECO:0007669"/>
    <property type="project" value="UniProtKB-KW"/>
</dbReference>
<evidence type="ECO:0000256" key="1">
    <source>
        <dbReference type="ARBA" id="ARBA00022598"/>
    </source>
</evidence>
<keyword evidence="2" id="KW-0547">Nucleotide-binding</keyword>
<gene>
    <name evidence="7" type="ORF">FNV43_RR11042</name>
</gene>
<keyword evidence="1" id="KW-0436">Ligase</keyword>
<dbReference type="GO" id="GO:0006418">
    <property type="term" value="P:tRNA aminoacylation for protein translation"/>
    <property type="evidence" value="ECO:0007669"/>
    <property type="project" value="InterPro"/>
</dbReference>
<evidence type="ECO:0000256" key="4">
    <source>
        <dbReference type="ARBA" id="ARBA00022917"/>
    </source>
</evidence>
<name>A0A8K0MHH1_9ROSA</name>
<comment type="caution">
    <text evidence="7">The sequence shown here is derived from an EMBL/GenBank/DDBJ whole genome shotgun (WGS) entry which is preliminary data.</text>
</comment>
<evidence type="ECO:0000313" key="8">
    <source>
        <dbReference type="Proteomes" id="UP000796880"/>
    </source>
</evidence>
<keyword evidence="4" id="KW-0648">Protein biosynthesis</keyword>
<dbReference type="Proteomes" id="UP000796880">
    <property type="component" value="Unassembled WGS sequence"/>
</dbReference>
<dbReference type="EMBL" id="VOIH02000005">
    <property type="protein sequence ID" value="KAF3445865.1"/>
    <property type="molecule type" value="Genomic_DNA"/>
</dbReference>
<evidence type="ECO:0000313" key="7">
    <source>
        <dbReference type="EMBL" id="KAF3445865.1"/>
    </source>
</evidence>
<dbReference type="InterPro" id="IPR002300">
    <property type="entry name" value="aa-tRNA-synth_Ia"/>
</dbReference>
<organism evidence="7 8">
    <name type="scientific">Rhamnella rubrinervis</name>
    <dbReference type="NCBI Taxonomy" id="2594499"/>
    <lineage>
        <taxon>Eukaryota</taxon>
        <taxon>Viridiplantae</taxon>
        <taxon>Streptophyta</taxon>
        <taxon>Embryophyta</taxon>
        <taxon>Tracheophyta</taxon>
        <taxon>Spermatophyta</taxon>
        <taxon>Magnoliopsida</taxon>
        <taxon>eudicotyledons</taxon>
        <taxon>Gunneridae</taxon>
        <taxon>Pentapetalae</taxon>
        <taxon>rosids</taxon>
        <taxon>fabids</taxon>
        <taxon>Rosales</taxon>
        <taxon>Rhamnaceae</taxon>
        <taxon>rhamnoid group</taxon>
        <taxon>Rhamneae</taxon>
        <taxon>Rhamnella</taxon>
    </lineage>
</organism>
<evidence type="ECO:0000256" key="3">
    <source>
        <dbReference type="ARBA" id="ARBA00022840"/>
    </source>
</evidence>
<evidence type="ECO:0000256" key="5">
    <source>
        <dbReference type="ARBA" id="ARBA00023146"/>
    </source>
</evidence>
<keyword evidence="3" id="KW-0067">ATP-binding</keyword>
<dbReference type="AlphaFoldDB" id="A0A8K0MHH1"/>
<dbReference type="OrthoDB" id="1706657at2759"/>
<protein>
    <recommendedName>
        <fullName evidence="6">Aminoacyl-tRNA synthetase class Ia domain-containing protein</fullName>
    </recommendedName>
</protein>
<feature type="domain" description="Aminoacyl-tRNA synthetase class Ia" evidence="6">
    <location>
        <begin position="2"/>
        <end position="35"/>
    </location>
</feature>
<evidence type="ECO:0000256" key="2">
    <source>
        <dbReference type="ARBA" id="ARBA00022741"/>
    </source>
</evidence>
<dbReference type="GO" id="GO:0004812">
    <property type="term" value="F:aminoacyl-tRNA ligase activity"/>
    <property type="evidence" value="ECO:0007669"/>
    <property type="project" value="UniProtKB-KW"/>
</dbReference>
<evidence type="ECO:0000259" key="6">
    <source>
        <dbReference type="Pfam" id="PF00133"/>
    </source>
</evidence>